<comment type="caution">
    <text evidence="2">The sequence shown here is derived from an EMBL/GenBank/DDBJ whole genome shotgun (WGS) entry which is preliminary data.</text>
</comment>
<gene>
    <name evidence="2" type="ORF">GCM10022235_85680</name>
</gene>
<feature type="region of interest" description="Disordered" evidence="1">
    <location>
        <begin position="22"/>
        <end position="55"/>
    </location>
</feature>
<accession>A0ABP6ZAA4</accession>
<keyword evidence="3" id="KW-1185">Reference proteome</keyword>
<dbReference type="Proteomes" id="UP001501222">
    <property type="component" value="Unassembled WGS sequence"/>
</dbReference>
<proteinExistence type="predicted"/>
<evidence type="ECO:0000313" key="2">
    <source>
        <dbReference type="EMBL" id="GAA3600580.1"/>
    </source>
</evidence>
<evidence type="ECO:0000256" key="1">
    <source>
        <dbReference type="SAM" id="MobiDB-lite"/>
    </source>
</evidence>
<reference evidence="3" key="1">
    <citation type="journal article" date="2019" name="Int. J. Syst. Evol. Microbiol.">
        <title>The Global Catalogue of Microorganisms (GCM) 10K type strain sequencing project: providing services to taxonomists for standard genome sequencing and annotation.</title>
        <authorList>
            <consortium name="The Broad Institute Genomics Platform"/>
            <consortium name="The Broad Institute Genome Sequencing Center for Infectious Disease"/>
            <person name="Wu L."/>
            <person name="Ma J."/>
        </authorList>
    </citation>
    <scope>NUCLEOTIDE SEQUENCE [LARGE SCALE GENOMIC DNA]</scope>
    <source>
        <strain evidence="3">JCM 16928</strain>
    </source>
</reference>
<protein>
    <submittedName>
        <fullName evidence="2">Uncharacterized protein</fullName>
    </submittedName>
</protein>
<evidence type="ECO:0000313" key="3">
    <source>
        <dbReference type="Proteomes" id="UP001501222"/>
    </source>
</evidence>
<name>A0ABP6ZAA4_9ACTN</name>
<dbReference type="EMBL" id="BAABAA010000030">
    <property type="protein sequence ID" value="GAA3600580.1"/>
    <property type="molecule type" value="Genomic_DNA"/>
</dbReference>
<sequence>MTETAPKRAAPPYLRITDQSSCCRKRGAPPSNLSAHFEPTVPCQGSQAHRRVKDTEPSQLLDGVDVNHEAWADVATIEHWHKALPTRQYDMVRMGNGRECLRQILRR</sequence>
<organism evidence="2 3">
    <name type="scientific">Kribbella ginsengisoli</name>
    <dbReference type="NCBI Taxonomy" id="363865"/>
    <lineage>
        <taxon>Bacteria</taxon>
        <taxon>Bacillati</taxon>
        <taxon>Actinomycetota</taxon>
        <taxon>Actinomycetes</taxon>
        <taxon>Propionibacteriales</taxon>
        <taxon>Kribbellaceae</taxon>
        <taxon>Kribbella</taxon>
    </lineage>
</organism>